<dbReference type="HOGENOM" id="CLU_000604_1_2_9"/>
<evidence type="ECO:0000256" key="4">
    <source>
        <dbReference type="ARBA" id="ARBA00022840"/>
    </source>
</evidence>
<dbReference type="OrthoDB" id="9804819at2"/>
<evidence type="ECO:0000259" key="5">
    <source>
        <dbReference type="PROSITE" id="PS50893"/>
    </source>
</evidence>
<proteinExistence type="inferred from homology"/>
<keyword evidence="7" id="KW-1185">Reference proteome</keyword>
<name>C0C3I6_9FIRM</name>
<dbReference type="Pfam" id="PF13732">
    <property type="entry name" value="DrrA1-3_C"/>
    <property type="match status" value="1"/>
</dbReference>
<evidence type="ECO:0000256" key="1">
    <source>
        <dbReference type="ARBA" id="ARBA00005417"/>
    </source>
</evidence>
<sequence length="303" mass="33962">MNTLEIHALKKRFGQNDVLKGVELSVPPHSVYGLIGQNGAGKTTTMRIVLGLLAQDAGEVYVCGEKVKYGETKTNRYIGYLPDVPEFYGYMSPEEYLGLCGRISGMDHSGIKEKSEELLCLSGLKDSRKKRIAGFSRGMKQRLGIAQALLNEPKLLICDEPTSALDPMGRKEILDILEQVKEKTTVIFSTHILSDVERICDSVAILHNGTIIQDGDLEELKMRHMADSLLLELRRPEDMKGLLGKLQGLQAKQHDKVSLVIHAPDIYETQYRLMKILSESRTAVEKLEIQEPSLEHLFMEAVR</sequence>
<dbReference type="InterPro" id="IPR003593">
    <property type="entry name" value="AAA+_ATPase"/>
</dbReference>
<keyword evidence="4 6" id="KW-0067">ATP-binding</keyword>
<dbReference type="eggNOG" id="COG1131">
    <property type="taxonomic scope" value="Bacteria"/>
</dbReference>
<protein>
    <submittedName>
        <fullName evidence="6">ABC transporter, ATP-binding protein</fullName>
    </submittedName>
</protein>
<dbReference type="PANTHER" id="PTHR43335:SF4">
    <property type="entry name" value="ABC TRANSPORTER, ATP-BINDING PROTEIN"/>
    <property type="match status" value="1"/>
</dbReference>
<dbReference type="CDD" id="cd03230">
    <property type="entry name" value="ABC_DR_subfamily_A"/>
    <property type="match status" value="1"/>
</dbReference>
<accession>C0C3I6</accession>
<keyword evidence="3" id="KW-0547">Nucleotide-binding</keyword>
<dbReference type="InterPro" id="IPR027417">
    <property type="entry name" value="P-loop_NTPase"/>
</dbReference>
<dbReference type="EMBL" id="ABYI02000028">
    <property type="protein sequence ID" value="EEG73362.1"/>
    <property type="molecule type" value="Genomic_DNA"/>
</dbReference>
<evidence type="ECO:0000313" key="7">
    <source>
        <dbReference type="Proteomes" id="UP000004893"/>
    </source>
</evidence>
<comment type="similarity">
    <text evidence="1">Belongs to the ABC transporter superfamily.</text>
</comment>
<dbReference type="GO" id="GO:0005524">
    <property type="term" value="F:ATP binding"/>
    <property type="evidence" value="ECO:0007669"/>
    <property type="project" value="UniProtKB-KW"/>
</dbReference>
<dbReference type="PANTHER" id="PTHR43335">
    <property type="entry name" value="ABC TRANSPORTER, ATP-BINDING PROTEIN"/>
    <property type="match status" value="1"/>
</dbReference>
<dbReference type="Gene3D" id="3.40.50.300">
    <property type="entry name" value="P-loop containing nucleotide triphosphate hydrolases"/>
    <property type="match status" value="1"/>
</dbReference>
<keyword evidence="2" id="KW-0813">Transport</keyword>
<evidence type="ECO:0000256" key="3">
    <source>
        <dbReference type="ARBA" id="ARBA00022741"/>
    </source>
</evidence>
<dbReference type="GO" id="GO:0016887">
    <property type="term" value="F:ATP hydrolysis activity"/>
    <property type="evidence" value="ECO:0007669"/>
    <property type="project" value="InterPro"/>
</dbReference>
<dbReference type="STRING" id="553973.CLOHYLEM_06648"/>
<evidence type="ECO:0000313" key="6">
    <source>
        <dbReference type="EMBL" id="EEG73362.1"/>
    </source>
</evidence>
<dbReference type="Proteomes" id="UP000004893">
    <property type="component" value="Unassembled WGS sequence"/>
</dbReference>
<dbReference type="Pfam" id="PF00005">
    <property type="entry name" value="ABC_tran"/>
    <property type="match status" value="1"/>
</dbReference>
<dbReference type="AlphaFoldDB" id="C0C3I6"/>
<dbReference type="InterPro" id="IPR003439">
    <property type="entry name" value="ABC_transporter-like_ATP-bd"/>
</dbReference>
<reference evidence="6" key="2">
    <citation type="submission" date="2013-06" db="EMBL/GenBank/DDBJ databases">
        <title>Draft genome sequence of Clostridium hylemonae (DSM 15053).</title>
        <authorList>
            <person name="Sudarsanam P."/>
            <person name="Ley R."/>
            <person name="Guruge J."/>
            <person name="Turnbaugh P.J."/>
            <person name="Mahowald M."/>
            <person name="Liep D."/>
            <person name="Gordon J."/>
        </authorList>
    </citation>
    <scope>NUCLEOTIDE SEQUENCE</scope>
    <source>
        <strain evidence="6">DSM 15053</strain>
    </source>
</reference>
<organism evidence="6 7">
    <name type="scientific">[Clostridium] hylemonae DSM 15053</name>
    <dbReference type="NCBI Taxonomy" id="553973"/>
    <lineage>
        <taxon>Bacteria</taxon>
        <taxon>Bacillati</taxon>
        <taxon>Bacillota</taxon>
        <taxon>Clostridia</taxon>
        <taxon>Lachnospirales</taxon>
        <taxon>Lachnospiraceae</taxon>
    </lineage>
</organism>
<dbReference type="SMART" id="SM00382">
    <property type="entry name" value="AAA"/>
    <property type="match status" value="1"/>
</dbReference>
<dbReference type="SUPFAM" id="SSF52540">
    <property type="entry name" value="P-loop containing nucleoside triphosphate hydrolases"/>
    <property type="match status" value="1"/>
</dbReference>
<dbReference type="RefSeq" id="WP_006444007.1">
    <property type="nucleotide sequence ID" value="NZ_CP036524.1"/>
</dbReference>
<feature type="domain" description="ABC transporter" evidence="5">
    <location>
        <begin position="4"/>
        <end position="233"/>
    </location>
</feature>
<dbReference type="InterPro" id="IPR025302">
    <property type="entry name" value="DrrA1/2-like_C"/>
</dbReference>
<dbReference type="PROSITE" id="PS50893">
    <property type="entry name" value="ABC_TRANSPORTER_2"/>
    <property type="match status" value="1"/>
</dbReference>
<evidence type="ECO:0000256" key="2">
    <source>
        <dbReference type="ARBA" id="ARBA00022448"/>
    </source>
</evidence>
<comment type="caution">
    <text evidence="6">The sequence shown here is derived from an EMBL/GenBank/DDBJ whole genome shotgun (WGS) entry which is preliminary data.</text>
</comment>
<reference evidence="6" key="1">
    <citation type="submission" date="2009-02" db="EMBL/GenBank/DDBJ databases">
        <authorList>
            <person name="Fulton L."/>
            <person name="Clifton S."/>
            <person name="Fulton B."/>
            <person name="Xu J."/>
            <person name="Minx P."/>
            <person name="Pepin K.H."/>
            <person name="Johnson M."/>
            <person name="Bhonagiri V."/>
            <person name="Nash W.E."/>
            <person name="Mardis E.R."/>
            <person name="Wilson R.K."/>
        </authorList>
    </citation>
    <scope>NUCLEOTIDE SEQUENCE [LARGE SCALE GENOMIC DNA]</scope>
    <source>
        <strain evidence="6">DSM 15053</strain>
    </source>
</reference>
<gene>
    <name evidence="6" type="ORF">CLOHYLEM_06648</name>
</gene>